<keyword evidence="2" id="KW-0645">Protease</keyword>
<dbReference type="InterPro" id="IPR001563">
    <property type="entry name" value="Peptidase_S10"/>
</dbReference>
<evidence type="ECO:0000256" key="6">
    <source>
        <dbReference type="SAM" id="SignalP"/>
    </source>
</evidence>
<dbReference type="SUPFAM" id="SSF53474">
    <property type="entry name" value="alpha/beta-Hydrolases"/>
    <property type="match status" value="1"/>
</dbReference>
<keyword evidence="8" id="KW-1185">Reference proteome</keyword>
<dbReference type="GO" id="GO:0004185">
    <property type="term" value="F:serine-type carboxypeptidase activity"/>
    <property type="evidence" value="ECO:0007669"/>
    <property type="project" value="InterPro"/>
</dbReference>
<dbReference type="PANTHER" id="PTHR11802">
    <property type="entry name" value="SERINE PROTEASE FAMILY S10 SERINE CARBOXYPEPTIDASE"/>
    <property type="match status" value="1"/>
</dbReference>
<dbReference type="Pfam" id="PF00450">
    <property type="entry name" value="Peptidase_S10"/>
    <property type="match status" value="1"/>
</dbReference>
<feature type="chain" id="PRO_5026657524" evidence="6">
    <location>
        <begin position="26"/>
        <end position="515"/>
    </location>
</feature>
<evidence type="ECO:0000313" key="7">
    <source>
        <dbReference type="EMBL" id="QKE92862.1"/>
    </source>
</evidence>
<reference evidence="7 8" key="1">
    <citation type="journal article" date="2014" name="World J. Microbiol. Biotechnol.">
        <title>Biodiversity and physiological characteristics of Antarctic and Arctic lichens-associated bacteria.</title>
        <authorList>
            <person name="Lee Y.M."/>
            <person name="Kim E.H."/>
            <person name="Lee H.K."/>
            <person name="Hong S.G."/>
        </authorList>
    </citation>
    <scope>NUCLEOTIDE SEQUENCE [LARGE SCALE GENOMIC DNA]</scope>
    <source>
        <strain evidence="7 8">PAMC 26569</strain>
    </source>
</reference>
<dbReference type="InterPro" id="IPR029058">
    <property type="entry name" value="AB_hydrolase_fold"/>
</dbReference>
<dbReference type="AlphaFoldDB" id="A0A6M8HWT2"/>
<gene>
    <name evidence="7" type="ORF">HN018_21405</name>
</gene>
<protein>
    <submittedName>
        <fullName evidence="7">Peptidase S10</fullName>
    </submittedName>
</protein>
<evidence type="ECO:0000256" key="2">
    <source>
        <dbReference type="ARBA" id="ARBA00022670"/>
    </source>
</evidence>
<dbReference type="PANTHER" id="PTHR11802:SF3">
    <property type="entry name" value="RETINOID-INDUCIBLE SERINE CARBOXYPEPTIDASE"/>
    <property type="match status" value="1"/>
</dbReference>
<organism evidence="7 8">
    <name type="scientific">Lichenicola cladoniae</name>
    <dbReference type="NCBI Taxonomy" id="1484109"/>
    <lineage>
        <taxon>Bacteria</taxon>
        <taxon>Pseudomonadati</taxon>
        <taxon>Pseudomonadota</taxon>
        <taxon>Alphaproteobacteria</taxon>
        <taxon>Acetobacterales</taxon>
        <taxon>Acetobacteraceae</taxon>
        <taxon>Lichenicola</taxon>
    </lineage>
</organism>
<dbReference type="KEGG" id="lck:HN018_21405"/>
<name>A0A6M8HWT2_9PROT</name>
<evidence type="ECO:0000256" key="4">
    <source>
        <dbReference type="ARBA" id="ARBA00022801"/>
    </source>
</evidence>
<feature type="signal peptide" evidence="6">
    <location>
        <begin position="1"/>
        <end position="25"/>
    </location>
</feature>
<evidence type="ECO:0000256" key="3">
    <source>
        <dbReference type="ARBA" id="ARBA00022729"/>
    </source>
</evidence>
<dbReference type="Gene3D" id="3.40.50.1820">
    <property type="entry name" value="alpha/beta hydrolase"/>
    <property type="match status" value="1"/>
</dbReference>
<evidence type="ECO:0000313" key="8">
    <source>
        <dbReference type="Proteomes" id="UP000500767"/>
    </source>
</evidence>
<proteinExistence type="predicted"/>
<dbReference type="Proteomes" id="UP000500767">
    <property type="component" value="Chromosome"/>
</dbReference>
<accession>A0A6M8HWT2</accession>
<evidence type="ECO:0000256" key="5">
    <source>
        <dbReference type="ARBA" id="ARBA00023180"/>
    </source>
</evidence>
<sequence>MSARPKRLLAILLMTSGLVATSALADDTHGLAAPVSAAPAAKPVPVDKPEKSDNALIAELPADSVTHHDLTLAAGHLGYTATAGTLTLRDDEGAPSAKVFYVAYVADGQQVARRPVSFFFNGGPGAGTAFLHLGAAGPVVLNFPAANPTDGANAQLGPNPDSWLRFTDMVFIDAVGTGYSLPEKPAKAPKQFWGVKQDGSAFADAIRLWLEANRRQRSPKYLVGESYGGIRSIKTAYALQTEQNIPLAGIVMISPAIEMNLIGSTDNPLADAILLPSLAAAALERDHKLTPQAVDDAYRYAFGPYLSTLAGPPLGADAAHDFYGKVAAMTGLPEAVVAKERAQIDPQAHDVRSRDGRLYSLYDGTLSIADPYPEGIDNGDSPEPVLAGYGLAYGNAFTGYVEDALGFRTDLKYDLLNLAVNKAWDYKEGGDLISRGMPDLRKLMAVNPSLRVFIANGYFDLTCPFSGSRWLIEHMPVGRDRVRLKVYPGGHMLYTRPDSRAALAHDVSALYTGSP</sequence>
<dbReference type="EMBL" id="CP053708">
    <property type="protein sequence ID" value="QKE92862.1"/>
    <property type="molecule type" value="Genomic_DNA"/>
</dbReference>
<dbReference type="GO" id="GO:0006508">
    <property type="term" value="P:proteolysis"/>
    <property type="evidence" value="ECO:0007669"/>
    <property type="project" value="UniProtKB-KW"/>
</dbReference>
<keyword evidence="4" id="KW-0378">Hydrolase</keyword>
<evidence type="ECO:0000256" key="1">
    <source>
        <dbReference type="ARBA" id="ARBA00022645"/>
    </source>
</evidence>
<keyword evidence="5" id="KW-0325">Glycoprotein</keyword>
<keyword evidence="3 6" id="KW-0732">Signal</keyword>
<keyword evidence="1" id="KW-0121">Carboxypeptidase</keyword>